<dbReference type="HOGENOM" id="CLU_132233_0_0_1"/>
<name>A0A0C9VFS5_SPHS4</name>
<evidence type="ECO:0000313" key="1">
    <source>
        <dbReference type="EMBL" id="KIJ36420.1"/>
    </source>
</evidence>
<dbReference type="EMBL" id="KN837178">
    <property type="protein sequence ID" value="KIJ36420.1"/>
    <property type="molecule type" value="Genomic_DNA"/>
</dbReference>
<organism evidence="1 2">
    <name type="scientific">Sphaerobolus stellatus (strain SS14)</name>
    <dbReference type="NCBI Taxonomy" id="990650"/>
    <lineage>
        <taxon>Eukaryota</taxon>
        <taxon>Fungi</taxon>
        <taxon>Dikarya</taxon>
        <taxon>Basidiomycota</taxon>
        <taxon>Agaricomycotina</taxon>
        <taxon>Agaricomycetes</taxon>
        <taxon>Phallomycetidae</taxon>
        <taxon>Geastrales</taxon>
        <taxon>Sphaerobolaceae</taxon>
        <taxon>Sphaerobolus</taxon>
    </lineage>
</organism>
<accession>A0A0C9VFS5</accession>
<proteinExistence type="predicted"/>
<reference evidence="1 2" key="1">
    <citation type="submission" date="2014-06" db="EMBL/GenBank/DDBJ databases">
        <title>Evolutionary Origins and Diversification of the Mycorrhizal Mutualists.</title>
        <authorList>
            <consortium name="DOE Joint Genome Institute"/>
            <consortium name="Mycorrhizal Genomics Consortium"/>
            <person name="Kohler A."/>
            <person name="Kuo A."/>
            <person name="Nagy L.G."/>
            <person name="Floudas D."/>
            <person name="Copeland A."/>
            <person name="Barry K.W."/>
            <person name="Cichocki N."/>
            <person name="Veneault-Fourrey C."/>
            <person name="LaButti K."/>
            <person name="Lindquist E.A."/>
            <person name="Lipzen A."/>
            <person name="Lundell T."/>
            <person name="Morin E."/>
            <person name="Murat C."/>
            <person name="Riley R."/>
            <person name="Ohm R."/>
            <person name="Sun H."/>
            <person name="Tunlid A."/>
            <person name="Henrissat B."/>
            <person name="Grigoriev I.V."/>
            <person name="Hibbett D.S."/>
            <person name="Martin F."/>
        </authorList>
    </citation>
    <scope>NUCLEOTIDE SEQUENCE [LARGE SCALE GENOMIC DNA]</scope>
    <source>
        <strain evidence="1 2">SS14</strain>
    </source>
</reference>
<dbReference type="OrthoDB" id="3239511at2759"/>
<dbReference type="Proteomes" id="UP000054279">
    <property type="component" value="Unassembled WGS sequence"/>
</dbReference>
<protein>
    <submittedName>
        <fullName evidence="1">Uncharacterized protein</fullName>
    </submittedName>
</protein>
<sequence>MSLEDWREKTDILHCNPNFHHRLCYDYVTINTIPVSIAHLKFIFACEDTLKRSWWSRTNWEGRTILEEKSYTSVLLKYLIQGCHLIPPSDKENGKYYVNDLINNC</sequence>
<keyword evidence="2" id="KW-1185">Reference proteome</keyword>
<evidence type="ECO:0000313" key="2">
    <source>
        <dbReference type="Proteomes" id="UP000054279"/>
    </source>
</evidence>
<dbReference type="AlphaFoldDB" id="A0A0C9VFS5"/>
<gene>
    <name evidence="1" type="ORF">M422DRAFT_179377</name>
</gene>